<dbReference type="Proteomes" id="UP000198211">
    <property type="component" value="Unassembled WGS sequence"/>
</dbReference>
<dbReference type="OrthoDB" id="93167at2759"/>
<accession>A0A225W0J8</accession>
<evidence type="ECO:0000313" key="1">
    <source>
        <dbReference type="EMBL" id="OWZ10894.1"/>
    </source>
</evidence>
<name>A0A225W0J8_9STRA</name>
<reference evidence="2" key="1">
    <citation type="submission" date="2017-03" db="EMBL/GenBank/DDBJ databases">
        <title>Phytopthora megakarya and P. palmivora, two closely related causual agents of cacao black pod achieved similar genome size and gene model numbers by different mechanisms.</title>
        <authorList>
            <person name="Ali S."/>
            <person name="Shao J."/>
            <person name="Larry D.J."/>
            <person name="Kronmiller B."/>
            <person name="Shen D."/>
            <person name="Strem M.D."/>
            <person name="Melnick R.L."/>
            <person name="Guiltinan M.J."/>
            <person name="Tyler B.M."/>
            <person name="Meinhardt L.W."/>
            <person name="Bailey B.A."/>
        </authorList>
    </citation>
    <scope>NUCLEOTIDE SEQUENCE [LARGE SCALE GENOMIC DNA]</scope>
    <source>
        <strain evidence="2">zdho120</strain>
    </source>
</reference>
<dbReference type="EMBL" id="NBNE01002293">
    <property type="protein sequence ID" value="OWZ10894.1"/>
    <property type="molecule type" value="Genomic_DNA"/>
</dbReference>
<evidence type="ECO:0000313" key="2">
    <source>
        <dbReference type="Proteomes" id="UP000198211"/>
    </source>
</evidence>
<gene>
    <name evidence="1" type="ORF">PHMEG_00016171</name>
</gene>
<protein>
    <submittedName>
        <fullName evidence="1">Pol Polyprotein</fullName>
    </submittedName>
</protein>
<comment type="caution">
    <text evidence="1">The sequence shown here is derived from an EMBL/GenBank/DDBJ whole genome shotgun (WGS) entry which is preliminary data.</text>
</comment>
<keyword evidence="2" id="KW-1185">Reference proteome</keyword>
<organism evidence="1 2">
    <name type="scientific">Phytophthora megakarya</name>
    <dbReference type="NCBI Taxonomy" id="4795"/>
    <lineage>
        <taxon>Eukaryota</taxon>
        <taxon>Sar</taxon>
        <taxon>Stramenopiles</taxon>
        <taxon>Oomycota</taxon>
        <taxon>Peronosporomycetes</taxon>
        <taxon>Peronosporales</taxon>
        <taxon>Peronosporaceae</taxon>
        <taxon>Phytophthora</taxon>
    </lineage>
</organism>
<dbReference type="AlphaFoldDB" id="A0A225W0J8"/>
<sequence length="160" mass="18075">MKLNKDKTVVLPFQPWTDATEQLSQEFLRLGGLVVKNSGRAKLLDVFYGPQLSNSDRHQHLIAEMQTRCSLWIHRARTLRDQVAILQQIILPVLWVLCQCVLCPPDWISRSSGFNDFPFPLPVQVHQRSTQSLVFLPASKGGLGLTSTSAMVQSLQLHML</sequence>
<proteinExistence type="predicted"/>